<dbReference type="Proteomes" id="UP000663937">
    <property type="component" value="Chromosome"/>
</dbReference>
<dbReference type="SUPFAM" id="SSF53756">
    <property type="entry name" value="UDP-Glycosyltransferase/glycogen phosphorylase"/>
    <property type="match status" value="1"/>
</dbReference>
<evidence type="ECO:0000259" key="1">
    <source>
        <dbReference type="Pfam" id="PF13524"/>
    </source>
</evidence>
<accession>A0A8A4ZM76</accession>
<dbReference type="KEGG" id="psic:J4E96_17310"/>
<dbReference type="AlphaFoldDB" id="A0A8A4ZM76"/>
<dbReference type="SUPFAM" id="SSF53448">
    <property type="entry name" value="Nucleotide-diphospho-sugar transferases"/>
    <property type="match status" value="1"/>
</dbReference>
<reference evidence="2" key="1">
    <citation type="submission" date="2021-03" db="EMBL/GenBank/DDBJ databases">
        <title>Pengzhenrongella sicca gen. nov., sp. nov., a new member of suborder Micrococcineae isolated from High-Arctic tundra soil.</title>
        <authorList>
            <person name="Peng F."/>
        </authorList>
    </citation>
    <scope>NUCLEOTIDE SEQUENCE</scope>
    <source>
        <strain evidence="2">LRZ-2</strain>
    </source>
</reference>
<dbReference type="Pfam" id="PF13524">
    <property type="entry name" value="Glyco_trans_1_2"/>
    <property type="match status" value="1"/>
</dbReference>
<dbReference type="Gene3D" id="3.40.50.2000">
    <property type="entry name" value="Glycogen Phosphorylase B"/>
    <property type="match status" value="1"/>
</dbReference>
<proteinExistence type="predicted"/>
<evidence type="ECO:0000313" key="3">
    <source>
        <dbReference type="Proteomes" id="UP000663937"/>
    </source>
</evidence>
<feature type="domain" description="Spore protein YkvP/CgeB glycosyl transferase-like" evidence="1">
    <location>
        <begin position="246"/>
        <end position="361"/>
    </location>
</feature>
<name>A0A8A4ZM76_9MICO</name>
<dbReference type="Gene3D" id="3.90.550.10">
    <property type="entry name" value="Spore Coat Polysaccharide Biosynthesis Protein SpsA, Chain A"/>
    <property type="match status" value="1"/>
</dbReference>
<dbReference type="CDD" id="cd00761">
    <property type="entry name" value="Glyco_tranf_GTA_type"/>
    <property type="match status" value="1"/>
</dbReference>
<keyword evidence="3" id="KW-1185">Reference proteome</keyword>
<gene>
    <name evidence="2" type="ORF">J4E96_17310</name>
</gene>
<dbReference type="InterPro" id="IPR029044">
    <property type="entry name" value="Nucleotide-diphossugar_trans"/>
</dbReference>
<sequence length="602" mass="66340">MHRRHLAQLPTVAGTMRRNGTLTFAPWPLPDVPPRRPALRVAVILDDFSRLAFRYEWAQVEITPNDWRESLEAAPIDLLFVESAWAGNRGAWKYHLTGTSAPRPAIRELLEWCRAHGVPTVFWNKEDPAHFEDFLDVARLFDQVFTTDENCLPAYREALGHGRVDVLSFAAQPAIHNPVRSGAGHQARDVAFAGMYFGHKFPERRGQLDLLLGAALRASSRMDTGLEIFSRQLGGDATYQFPAPFDERVVGSLDYPQMLSAYRAYKVFLNVNSVTSSPSMCARRIFEITASGTPVVSTPSVAIGRFFPEAEVPQVATPDDAEHTLRALVRSPELRDRMVHLAQRRIWSEHTYGHRVGTVLDAVGLATPHAPSRPSVSALVSTNRPGQLDHVLRTVGAQTSIDVELALLTHGFELPDQELRARAREAGVHHLVLLHAEPSVSLGECLNLLVGAASGDLVAKMDDDDLYGAQYLSDQAYALAYSGAEVVGKQAHYLRLEATDATLLRFAEREHRYTDFVAGPTLLTSRALAAAQPFPPVFRGEDSGFLQAVGASGATIYSADRFNFVQVRKAKATGHTWAISDSEILSSGDVKLFGFSSIHTMF</sequence>
<evidence type="ECO:0000313" key="2">
    <source>
        <dbReference type="EMBL" id="QTE31606.1"/>
    </source>
</evidence>
<dbReference type="InterPro" id="IPR055259">
    <property type="entry name" value="YkvP/CgeB_Glyco_trans-like"/>
</dbReference>
<organism evidence="2 3">
    <name type="scientific">Pengzhenrongella sicca</name>
    <dbReference type="NCBI Taxonomy" id="2819238"/>
    <lineage>
        <taxon>Bacteria</taxon>
        <taxon>Bacillati</taxon>
        <taxon>Actinomycetota</taxon>
        <taxon>Actinomycetes</taxon>
        <taxon>Micrococcales</taxon>
        <taxon>Pengzhenrongella</taxon>
    </lineage>
</organism>
<dbReference type="EMBL" id="CP071868">
    <property type="protein sequence ID" value="QTE31606.1"/>
    <property type="molecule type" value="Genomic_DNA"/>
</dbReference>
<protein>
    <submittedName>
        <fullName evidence="2">Glycosyltransferase</fullName>
    </submittedName>
</protein>